<dbReference type="InterPro" id="IPR020290">
    <property type="entry name" value="Gp88"/>
</dbReference>
<sequence length="208" mass="23917">MKNDESRYCEALGLVTIDRPTTSCKYRTAFCRAHCYNLKLYRAFGHTMRPKDARLARLWKHGLDGAYVRRIMATKAHRPNRIRFCSRGEPLATAADIDRFAEIAASCPSYLFWIPTRAWRSPTMRAEIERRLLGLANLRIMASTDPTTSDAELESLRSNGWSTMFFGDDDRDYGYHCPKTWDRKHGACATCTAGCFSRQRVDVHLKTH</sequence>
<name>A0A6M3L8B8_9ZZZZ</name>
<evidence type="ECO:0000259" key="1">
    <source>
        <dbReference type="Pfam" id="PF17338"/>
    </source>
</evidence>
<organism evidence="2">
    <name type="scientific">viral metagenome</name>
    <dbReference type="NCBI Taxonomy" id="1070528"/>
    <lineage>
        <taxon>unclassified sequences</taxon>
        <taxon>metagenomes</taxon>
        <taxon>organismal metagenomes</taxon>
    </lineage>
</organism>
<protein>
    <recommendedName>
        <fullName evidence="1">Gene product 88 domain-containing protein</fullName>
    </recommendedName>
</protein>
<reference evidence="2" key="1">
    <citation type="submission" date="2020-03" db="EMBL/GenBank/DDBJ databases">
        <title>The deep terrestrial virosphere.</title>
        <authorList>
            <person name="Holmfeldt K."/>
            <person name="Nilsson E."/>
            <person name="Simone D."/>
            <person name="Lopez-Fernandez M."/>
            <person name="Wu X."/>
            <person name="de Brujin I."/>
            <person name="Lundin D."/>
            <person name="Andersson A."/>
            <person name="Bertilsson S."/>
            <person name="Dopson M."/>
        </authorList>
    </citation>
    <scope>NUCLEOTIDE SEQUENCE</scope>
    <source>
        <strain evidence="2">MM415B03614</strain>
    </source>
</reference>
<dbReference type="EMBL" id="MT142929">
    <property type="protein sequence ID" value="QJA90673.1"/>
    <property type="molecule type" value="Genomic_DNA"/>
</dbReference>
<accession>A0A6M3L8B8</accession>
<gene>
    <name evidence="2" type="ORF">MM415B03614_0009</name>
</gene>
<proteinExistence type="predicted"/>
<dbReference type="Pfam" id="PF17338">
    <property type="entry name" value="GP88"/>
    <property type="match status" value="1"/>
</dbReference>
<feature type="domain" description="Gene product 88" evidence="1">
    <location>
        <begin position="22"/>
        <end position="159"/>
    </location>
</feature>
<evidence type="ECO:0000313" key="2">
    <source>
        <dbReference type="EMBL" id="QJA90673.1"/>
    </source>
</evidence>
<dbReference type="AlphaFoldDB" id="A0A6M3L8B8"/>